<dbReference type="PANTHER" id="PTHR40407:SF1">
    <property type="entry name" value="HEPARAN-ALPHA-GLUCOSAMINIDE N-ACETYLTRANSFERASE CATALYTIC DOMAIN-CONTAINING PROTEIN"/>
    <property type="match status" value="1"/>
</dbReference>
<dbReference type="AlphaFoldDB" id="A0A6H1UIJ0"/>
<evidence type="ECO:0000256" key="1">
    <source>
        <dbReference type="SAM" id="Phobius"/>
    </source>
</evidence>
<keyword evidence="1" id="KW-0472">Membrane</keyword>
<dbReference type="PANTHER" id="PTHR40407">
    <property type="entry name" value="MEMBRANE PROTEIN-LIKE PROTEIN"/>
    <property type="match status" value="1"/>
</dbReference>
<reference evidence="3 4" key="1">
    <citation type="submission" date="2020-04" db="EMBL/GenBank/DDBJ databases">
        <title>Ferrimonas sp. S7 isolated from sea water.</title>
        <authorList>
            <person name="Bae S.S."/>
            <person name="Baek K."/>
        </authorList>
    </citation>
    <scope>NUCLEOTIDE SEQUENCE [LARGE SCALE GENOMIC DNA]</scope>
    <source>
        <strain evidence="3 4">S7</strain>
    </source>
</reference>
<dbReference type="EMBL" id="CP051180">
    <property type="protein sequence ID" value="QIZ78901.1"/>
    <property type="molecule type" value="Genomic_DNA"/>
</dbReference>
<proteinExistence type="predicted"/>
<keyword evidence="4" id="KW-1185">Reference proteome</keyword>
<dbReference type="Proteomes" id="UP000501602">
    <property type="component" value="Chromosome"/>
</dbReference>
<feature type="transmembrane region" description="Helical" evidence="1">
    <location>
        <begin position="37"/>
        <end position="58"/>
    </location>
</feature>
<dbReference type="InterPro" id="IPR012429">
    <property type="entry name" value="HGSNAT_cat"/>
</dbReference>
<keyword evidence="1" id="KW-1133">Transmembrane helix</keyword>
<feature type="transmembrane region" description="Helical" evidence="1">
    <location>
        <begin position="254"/>
        <end position="272"/>
    </location>
</feature>
<dbReference type="Pfam" id="PF07786">
    <property type="entry name" value="HGSNAT_cat"/>
    <property type="match status" value="1"/>
</dbReference>
<feature type="domain" description="Heparan-alpha-glucosaminide N-acetyltransferase catalytic" evidence="2">
    <location>
        <begin position="16"/>
        <end position="202"/>
    </location>
</feature>
<protein>
    <submittedName>
        <fullName evidence="3">DUF1624 domain-containing protein</fullName>
    </submittedName>
</protein>
<sequence>MLIMLLDHVRERFFYHHVITDPMTIDQTDPDLFFTRLIAHLCAPVFVLLTGISAWLYANPANGQPRDVRAFLLKRGVVLVLIEATLINFSWFGAYETLYLQVIWAIGLSMIALALLSSLPLKVIAALGLAIVAGHNALEPIQFAPEQWGYTIWTILHDRGFILDQEWLRIKASYPVLPWIGVILVGFAMGPLFSRMVEASKRQRTLLQLSAASLALLALLRGSNLYGETAPWQVHSTTIETVMSFLNFTKYPPSLDFILLTVGIACTLLCLLERYHHRATDYLSTFGSAPMFFYIVHLYVLLIGYRIMTAIFGANQGDMYGFDSLWMIWATTALLALVMYWPTKAFARYKHSSNKAWVKYL</sequence>
<feature type="transmembrane region" description="Helical" evidence="1">
    <location>
        <begin position="70"/>
        <end position="92"/>
    </location>
</feature>
<dbReference type="KEGG" id="fes:HER31_12800"/>
<feature type="transmembrane region" description="Helical" evidence="1">
    <location>
        <begin position="98"/>
        <end position="116"/>
    </location>
</feature>
<feature type="transmembrane region" description="Helical" evidence="1">
    <location>
        <begin position="292"/>
        <end position="314"/>
    </location>
</feature>
<feature type="transmembrane region" description="Helical" evidence="1">
    <location>
        <begin position="176"/>
        <end position="194"/>
    </location>
</feature>
<keyword evidence="1" id="KW-0812">Transmembrane</keyword>
<name>A0A6H1UIJ0_9GAMM</name>
<gene>
    <name evidence="3" type="ORF">HER31_12800</name>
</gene>
<evidence type="ECO:0000313" key="4">
    <source>
        <dbReference type="Proteomes" id="UP000501602"/>
    </source>
</evidence>
<accession>A0A6H1UIJ0</accession>
<feature type="transmembrane region" description="Helical" evidence="1">
    <location>
        <begin position="326"/>
        <end position="343"/>
    </location>
</feature>
<evidence type="ECO:0000313" key="3">
    <source>
        <dbReference type="EMBL" id="QIZ78901.1"/>
    </source>
</evidence>
<organism evidence="3 4">
    <name type="scientific">Ferrimonas lipolytica</name>
    <dbReference type="NCBI Taxonomy" id="2724191"/>
    <lineage>
        <taxon>Bacteria</taxon>
        <taxon>Pseudomonadati</taxon>
        <taxon>Pseudomonadota</taxon>
        <taxon>Gammaproteobacteria</taxon>
        <taxon>Alteromonadales</taxon>
        <taxon>Ferrimonadaceae</taxon>
        <taxon>Ferrimonas</taxon>
    </lineage>
</organism>
<evidence type="ECO:0000259" key="2">
    <source>
        <dbReference type="Pfam" id="PF07786"/>
    </source>
</evidence>